<evidence type="ECO:0000256" key="4">
    <source>
        <dbReference type="ARBA" id="ARBA00047816"/>
    </source>
</evidence>
<feature type="domain" description="Cytochrome oxidase subunit II copper A binding" evidence="6">
    <location>
        <begin position="101"/>
        <end position="219"/>
    </location>
</feature>
<reference evidence="7 8" key="1">
    <citation type="submission" date="2015-10" db="EMBL/GenBank/DDBJ databases">
        <title>The world's first case of liver abscess caused by Pannonibacter phragmitetus.</title>
        <authorList>
            <person name="Ming D."/>
            <person name="Wang M."/>
            <person name="Zhou Y."/>
            <person name="Jiang T."/>
            <person name="Hu S."/>
        </authorList>
    </citation>
    <scope>NUCLEOTIDE SEQUENCE [LARGE SCALE GENOMIC DNA]</scope>
    <source>
        <strain evidence="7 8">31801</strain>
    </source>
</reference>
<proteinExistence type="inferred from homology"/>
<comment type="similarity">
    <text evidence="2">Belongs to the cytochrome c oxidase subunit 2 family.</text>
</comment>
<dbReference type="Proteomes" id="UP000064921">
    <property type="component" value="Chromosome"/>
</dbReference>
<keyword evidence="3 5" id="KW-0472">Membrane</keyword>
<dbReference type="GO" id="GO:0004129">
    <property type="term" value="F:cytochrome-c oxidase activity"/>
    <property type="evidence" value="ECO:0007669"/>
    <property type="project" value="UniProtKB-EC"/>
</dbReference>
<evidence type="ECO:0000313" key="8">
    <source>
        <dbReference type="Proteomes" id="UP000064921"/>
    </source>
</evidence>
<evidence type="ECO:0000256" key="2">
    <source>
        <dbReference type="ARBA" id="ARBA00007866"/>
    </source>
</evidence>
<dbReference type="InterPro" id="IPR008972">
    <property type="entry name" value="Cupredoxin"/>
</dbReference>
<evidence type="ECO:0000256" key="3">
    <source>
        <dbReference type="ARBA" id="ARBA00023136"/>
    </source>
</evidence>
<accession>A0A0U3P1Z3</accession>
<keyword evidence="5" id="KW-1133">Transmembrane helix</keyword>
<dbReference type="PROSITE" id="PS50857">
    <property type="entry name" value="COX2_CUA"/>
    <property type="match status" value="1"/>
</dbReference>
<dbReference type="Pfam" id="PF00116">
    <property type="entry name" value="COX2"/>
    <property type="match status" value="1"/>
</dbReference>
<keyword evidence="8" id="KW-1185">Reference proteome</keyword>
<organism evidence="7 8">
    <name type="scientific">Pannonibacter phragmitetus</name>
    <dbReference type="NCBI Taxonomy" id="121719"/>
    <lineage>
        <taxon>Bacteria</taxon>
        <taxon>Pseudomonadati</taxon>
        <taxon>Pseudomonadota</taxon>
        <taxon>Alphaproteobacteria</taxon>
        <taxon>Hyphomicrobiales</taxon>
        <taxon>Stappiaceae</taxon>
        <taxon>Pannonibacter</taxon>
    </lineage>
</organism>
<dbReference type="InterPro" id="IPR002429">
    <property type="entry name" value="CcO_II-like_C"/>
</dbReference>
<feature type="transmembrane region" description="Helical" evidence="5">
    <location>
        <begin position="28"/>
        <end position="51"/>
    </location>
</feature>
<dbReference type="Gene3D" id="2.60.40.420">
    <property type="entry name" value="Cupredoxins - blue copper proteins"/>
    <property type="match status" value="1"/>
</dbReference>
<dbReference type="GO" id="GO:0016020">
    <property type="term" value="C:membrane"/>
    <property type="evidence" value="ECO:0007669"/>
    <property type="project" value="UniProtKB-SubCell"/>
</dbReference>
<dbReference type="EMBL" id="CP013068">
    <property type="protein sequence ID" value="ALV27606.1"/>
    <property type="molecule type" value="Genomic_DNA"/>
</dbReference>
<evidence type="ECO:0000256" key="1">
    <source>
        <dbReference type="ARBA" id="ARBA00004370"/>
    </source>
</evidence>
<evidence type="ECO:0000313" key="7">
    <source>
        <dbReference type="EMBL" id="ALV27606.1"/>
    </source>
</evidence>
<evidence type="ECO:0000259" key="6">
    <source>
        <dbReference type="PROSITE" id="PS50857"/>
    </source>
</evidence>
<name>A0A0U3P1Z3_9HYPH</name>
<keyword evidence="5" id="KW-0812">Transmembrane</keyword>
<gene>
    <name evidence="7" type="ORF">APZ00_11455</name>
</gene>
<comment type="subcellular location">
    <subcellularLocation>
        <location evidence="1">Membrane</location>
    </subcellularLocation>
</comment>
<dbReference type="STRING" id="121719.APZ00_11455"/>
<dbReference type="RefSeq" id="WP_058898967.1">
    <property type="nucleotide sequence ID" value="NZ_CP013068.1"/>
</dbReference>
<dbReference type="GO" id="GO:0042773">
    <property type="term" value="P:ATP synthesis coupled electron transport"/>
    <property type="evidence" value="ECO:0007669"/>
    <property type="project" value="TreeGrafter"/>
</dbReference>
<comment type="catalytic activity">
    <reaction evidence="4">
        <text>4 Fe(II)-[cytochrome c] + O2 + 8 H(+)(in) = 4 Fe(III)-[cytochrome c] + 2 H2O + 4 H(+)(out)</text>
        <dbReference type="Rhea" id="RHEA:11436"/>
        <dbReference type="Rhea" id="RHEA-COMP:10350"/>
        <dbReference type="Rhea" id="RHEA-COMP:14399"/>
        <dbReference type="ChEBI" id="CHEBI:15377"/>
        <dbReference type="ChEBI" id="CHEBI:15378"/>
        <dbReference type="ChEBI" id="CHEBI:15379"/>
        <dbReference type="ChEBI" id="CHEBI:29033"/>
        <dbReference type="ChEBI" id="CHEBI:29034"/>
        <dbReference type="EC" id="7.1.1.9"/>
    </reaction>
</comment>
<dbReference type="PANTHER" id="PTHR22888">
    <property type="entry name" value="CYTOCHROME C OXIDASE, SUBUNIT II"/>
    <property type="match status" value="1"/>
</dbReference>
<dbReference type="AlphaFoldDB" id="A0A0U3P1Z3"/>
<protein>
    <recommendedName>
        <fullName evidence="6">Cytochrome oxidase subunit II copper A binding domain-containing protein</fullName>
    </recommendedName>
</protein>
<dbReference type="KEGG" id="pphr:APZ00_11455"/>
<dbReference type="InterPro" id="IPR045187">
    <property type="entry name" value="CcO_II"/>
</dbReference>
<dbReference type="PANTHER" id="PTHR22888:SF9">
    <property type="entry name" value="CYTOCHROME C OXIDASE SUBUNIT 2"/>
    <property type="match status" value="1"/>
</dbReference>
<dbReference type="SUPFAM" id="SSF49503">
    <property type="entry name" value="Cupredoxins"/>
    <property type="match status" value="1"/>
</dbReference>
<sequence length="222" mass="23778">MVPALAACEGPLSTLSPQGPAAADIASLWWAMLAGAALITCLVLALVWRAFVRAPGKAPTEVLGEAFWIKGMGLGFSFTVLFAVVGAGIWTGERHLPRPGTEAMRVEATARQWAWRFRQPGPDGTMVETEGRLHIPAGQPVDVVIRSQDVIHSFWVPQLAGKMDALPGRDTLLRIEAFRPGLYQGRSAEFSGTGYAGMVFEVLAYDPASPPDFTSTDGRGAE</sequence>
<dbReference type="GO" id="GO:0005507">
    <property type="term" value="F:copper ion binding"/>
    <property type="evidence" value="ECO:0007669"/>
    <property type="project" value="InterPro"/>
</dbReference>
<evidence type="ECO:0000256" key="5">
    <source>
        <dbReference type="SAM" id="Phobius"/>
    </source>
</evidence>
<feature type="transmembrane region" description="Helical" evidence="5">
    <location>
        <begin position="72"/>
        <end position="90"/>
    </location>
</feature>